<dbReference type="PROSITE" id="PS50164">
    <property type="entry name" value="GIY_YIG"/>
    <property type="match status" value="1"/>
</dbReference>
<dbReference type="SMART" id="SM00479">
    <property type="entry name" value="EXOIII"/>
    <property type="match status" value="1"/>
</dbReference>
<dbReference type="PANTHER" id="PTHR30562:SF1">
    <property type="entry name" value="UVRABC SYSTEM PROTEIN C"/>
    <property type="match status" value="1"/>
</dbReference>
<evidence type="ECO:0000259" key="1">
    <source>
        <dbReference type="PROSITE" id="PS50151"/>
    </source>
</evidence>
<sequence length="546" mass="59814">MQVKHPSFTVAHVRKAWSFTAESTLLSQVTFCVVDLETTGTSSAVGGITEIGAVKYRGGEEVSRFNTLINPGQPIPAHIVMLTGISSSMVADAPPIEDVLEMFLDFVQGTVLVAHNARFDVGFLNAALERHGYEPLSNAVVDTVTLARRLVRSEVPNCKLSTLAAHFNLPHQPIHRAMDDVLATGDLLHYLIERAAAFGVFDLDDLVALPSLSAHPESQKLKMTEDLPRGPGVYLFLDLAGEVLYVGKATNVRTRVRSYFSTSETRKKVGSLLKLVHSIQCIETPDAVTAEVFELRIIRRLRPRYNYVGTRSEKYCFVRLSTDEEWPRLVITKSPSAKGITLGPMTTKGMARDVVDAIESVVPLRRCTVRMGRHYVAPTDAPVCSAARLGLAECPCSGSADAGSYGAIVDTVARTLQGDAQEVVDRLTEKMTEHSQNQRFEEAAFVRDRIDSLSTALQRQAQADALRNRGLQDITHEGITYRINQGVLVETLSSGEVCSAETLALPPTLARLRDVLHVPADETPTDVLDEVMCIARLVESLLPTKQ</sequence>
<dbReference type="InterPro" id="IPR050066">
    <property type="entry name" value="UvrABC_protein_C"/>
</dbReference>
<dbReference type="Pfam" id="PF02151">
    <property type="entry name" value="UVR"/>
    <property type="match status" value="1"/>
</dbReference>
<dbReference type="InterPro" id="IPR012337">
    <property type="entry name" value="RNaseH-like_sf"/>
</dbReference>
<dbReference type="InterPro" id="IPR047296">
    <property type="entry name" value="GIY-YIG_UvrC_Cho"/>
</dbReference>
<dbReference type="Gene3D" id="3.40.1440.10">
    <property type="entry name" value="GIY-YIG endonuclease"/>
    <property type="match status" value="1"/>
</dbReference>
<evidence type="ECO:0000313" key="3">
    <source>
        <dbReference type="EMBL" id="CAB4367975.1"/>
    </source>
</evidence>
<dbReference type="GO" id="GO:0006289">
    <property type="term" value="P:nucleotide-excision repair"/>
    <property type="evidence" value="ECO:0007669"/>
    <property type="project" value="InterPro"/>
</dbReference>
<dbReference type="PANTHER" id="PTHR30562">
    <property type="entry name" value="UVRC/OXIDOREDUCTASE"/>
    <property type="match status" value="1"/>
</dbReference>
<dbReference type="EMBL" id="CAETWZ010000065">
    <property type="protein sequence ID" value="CAB4367975.1"/>
    <property type="molecule type" value="Genomic_DNA"/>
</dbReference>
<dbReference type="NCBIfam" id="TIGR00573">
    <property type="entry name" value="dnaq"/>
    <property type="match status" value="1"/>
</dbReference>
<dbReference type="Pfam" id="PF01541">
    <property type="entry name" value="GIY-YIG"/>
    <property type="match status" value="1"/>
</dbReference>
<dbReference type="InterPro" id="IPR036876">
    <property type="entry name" value="UVR_dom_sf"/>
</dbReference>
<dbReference type="FunFam" id="3.30.420.10:FF:000045">
    <property type="entry name" value="3'-5' exonuclease DinG"/>
    <property type="match status" value="1"/>
</dbReference>
<dbReference type="CDD" id="cd10434">
    <property type="entry name" value="GIY-YIG_UvrC_Cho"/>
    <property type="match status" value="1"/>
</dbReference>
<dbReference type="Gene3D" id="4.10.860.10">
    <property type="entry name" value="UVR domain"/>
    <property type="match status" value="1"/>
</dbReference>
<gene>
    <name evidence="3" type="ORF">UFOPK4179_00769</name>
</gene>
<evidence type="ECO:0000259" key="2">
    <source>
        <dbReference type="PROSITE" id="PS50164"/>
    </source>
</evidence>
<accession>A0A6J6AGL6</accession>
<dbReference type="SUPFAM" id="SSF46600">
    <property type="entry name" value="C-terminal UvrC-binding domain of UvrB"/>
    <property type="match status" value="1"/>
</dbReference>
<dbReference type="Gene3D" id="3.30.420.10">
    <property type="entry name" value="Ribonuclease H-like superfamily/Ribonuclease H"/>
    <property type="match status" value="1"/>
</dbReference>
<dbReference type="InterPro" id="IPR035901">
    <property type="entry name" value="GIY-YIG_endonuc_sf"/>
</dbReference>
<feature type="domain" description="UVR" evidence="1">
    <location>
        <begin position="421"/>
        <end position="456"/>
    </location>
</feature>
<organism evidence="3">
    <name type="scientific">freshwater metagenome</name>
    <dbReference type="NCBI Taxonomy" id="449393"/>
    <lineage>
        <taxon>unclassified sequences</taxon>
        <taxon>metagenomes</taxon>
        <taxon>ecological metagenomes</taxon>
    </lineage>
</organism>
<dbReference type="NCBIfam" id="NF005907">
    <property type="entry name" value="PRK07883.1-5"/>
    <property type="match status" value="1"/>
</dbReference>
<dbReference type="SMART" id="SM00465">
    <property type="entry name" value="GIYc"/>
    <property type="match status" value="1"/>
</dbReference>
<dbReference type="AlphaFoldDB" id="A0A6J6AGL6"/>
<dbReference type="GO" id="GO:0003887">
    <property type="term" value="F:DNA-directed DNA polymerase activity"/>
    <property type="evidence" value="ECO:0007669"/>
    <property type="project" value="InterPro"/>
</dbReference>
<dbReference type="SUPFAM" id="SSF53098">
    <property type="entry name" value="Ribonuclease H-like"/>
    <property type="match status" value="1"/>
</dbReference>
<dbReference type="InterPro" id="IPR006054">
    <property type="entry name" value="DnaQ"/>
</dbReference>
<dbReference type="SUPFAM" id="SSF82771">
    <property type="entry name" value="GIY-YIG endonuclease"/>
    <property type="match status" value="1"/>
</dbReference>
<protein>
    <submittedName>
        <fullName evidence="3">Unannotated protein</fullName>
    </submittedName>
</protein>
<dbReference type="InterPro" id="IPR036397">
    <property type="entry name" value="RNaseH_sf"/>
</dbReference>
<feature type="domain" description="GIY-YIG" evidence="2">
    <location>
        <begin position="229"/>
        <end position="307"/>
    </location>
</feature>
<dbReference type="GO" id="GO:0009380">
    <property type="term" value="C:excinuclease repair complex"/>
    <property type="evidence" value="ECO:0007669"/>
    <property type="project" value="TreeGrafter"/>
</dbReference>
<dbReference type="InterPro" id="IPR000305">
    <property type="entry name" value="GIY-YIG_endonuc"/>
</dbReference>
<dbReference type="PROSITE" id="PS50151">
    <property type="entry name" value="UVR"/>
    <property type="match status" value="1"/>
</dbReference>
<dbReference type="GO" id="GO:0006260">
    <property type="term" value="P:DNA replication"/>
    <property type="evidence" value="ECO:0007669"/>
    <property type="project" value="InterPro"/>
</dbReference>
<name>A0A6J6AGL6_9ZZZZ</name>
<proteinExistence type="predicted"/>
<reference evidence="3" key="1">
    <citation type="submission" date="2020-05" db="EMBL/GenBank/DDBJ databases">
        <authorList>
            <person name="Chiriac C."/>
            <person name="Salcher M."/>
            <person name="Ghai R."/>
            <person name="Kavagutti S V."/>
        </authorList>
    </citation>
    <scope>NUCLEOTIDE SEQUENCE</scope>
</reference>
<dbReference type="GO" id="GO:0003677">
    <property type="term" value="F:DNA binding"/>
    <property type="evidence" value="ECO:0007669"/>
    <property type="project" value="InterPro"/>
</dbReference>
<dbReference type="Pfam" id="PF00929">
    <property type="entry name" value="RNase_T"/>
    <property type="match status" value="1"/>
</dbReference>
<dbReference type="InterPro" id="IPR013520">
    <property type="entry name" value="Ribonucl_H"/>
</dbReference>
<dbReference type="InterPro" id="IPR001943">
    <property type="entry name" value="UVR_dom"/>
</dbReference>
<dbReference type="CDD" id="cd06127">
    <property type="entry name" value="DEDDh"/>
    <property type="match status" value="1"/>
</dbReference>